<feature type="compositionally biased region" description="Basic residues" evidence="1">
    <location>
        <begin position="105"/>
        <end position="118"/>
    </location>
</feature>
<feature type="compositionally biased region" description="Polar residues" evidence="1">
    <location>
        <begin position="323"/>
        <end position="334"/>
    </location>
</feature>
<accession>A0A9P7RPP4</accession>
<sequence>MVPQARSSSLTPLEEDSDSVDTSSRADRNLESSSDELPPTPSCPPQKNLPTTFEAELLAMLPTKPPPNGVPSASNVPTTSVELLPPSSDPGVKQSSPVVGDRATRVQHSKKKGWKKRSDKLAKQKADQAALEAEVRHKNLIASLNLRIKETYAIMNFIGRRAGELHNWAVQYIGEVVQKEAKTITKEARLRKPFTPDSLTGFSFLSLREKLEEWAPTMMGLITALLTSARQLWEGLSPQQMARKSVVQVITAMTCLGEYSRLNTMTKNVTSLFLYARGAQRQVTAVLSHFGLCTSYPTLVQKGTTSALPATTSEPSVLPTIPPTSTSLLNNLPEATSEGELSDSSYYPSSLESSTEDLSRGGKNRKNGILPGLADQLREKARKVMAKGLFGGVFDNINFMSKVGEQIVGRTDTQENGTMYTIWNLLNATLEALSLEDYNKSFDSALALTPDDIFLTDQEEDMADQCMVHCIARAIVSQGSTAFQQHVLDMKKSLPVSSHKIPVHCTEVHPLPAMNIDESTIVGNVDVDRAVVEVTGMKETSWWMKIVCIIGGDQLSLARIRSIFTLRVGKDGGYSGWGWAVCFTGLFHAKMSDIQGTLLTHWGKSNAGTRNPGCLAFHNTILHRLPITTISLPTFRICQDLVFVSLYGRVFHLLLKVSGIKSVEGYTKTATWDKILKDSKQIYDTYVDIQAVHKLCERRDQQKGSPVTEGDMVFENATLFLRDALLSREFADAVKVGDSGRIILVLKRWVFSYRGNGRTKYAYEMLHLLHNITHVWPKPLRDVILNNWLLNLHGKEDGFVEVDLVQEHLNFWIKAHGSNSSWEWLAMISPCIATLRKLATNMANTVGEATQGTRHAAADLSKDINTIIESLEQHKVYQIIDGRILDNDDAPVKDVISEGIIHLTGPLHDYNTAFKSLQARR</sequence>
<dbReference type="InterPro" id="IPR046496">
    <property type="entry name" value="DUF6589"/>
</dbReference>
<reference evidence="3" key="1">
    <citation type="journal article" date="2021" name="Genome Biol. Evol.">
        <title>The assembled and annotated genome of the fairy-ring fungus Marasmius oreades.</title>
        <authorList>
            <person name="Hiltunen M."/>
            <person name="Ament-Velasquez S.L."/>
            <person name="Johannesson H."/>
        </authorList>
    </citation>
    <scope>NUCLEOTIDE SEQUENCE</scope>
    <source>
        <strain evidence="3">03SP1</strain>
    </source>
</reference>
<feature type="region of interest" description="Disordered" evidence="1">
    <location>
        <begin position="1"/>
        <end position="120"/>
    </location>
</feature>
<evidence type="ECO:0000313" key="3">
    <source>
        <dbReference type="EMBL" id="KAG7087025.1"/>
    </source>
</evidence>
<organism evidence="3 4">
    <name type="scientific">Marasmius oreades</name>
    <name type="common">fairy-ring Marasmius</name>
    <dbReference type="NCBI Taxonomy" id="181124"/>
    <lineage>
        <taxon>Eukaryota</taxon>
        <taxon>Fungi</taxon>
        <taxon>Dikarya</taxon>
        <taxon>Basidiomycota</taxon>
        <taxon>Agaricomycotina</taxon>
        <taxon>Agaricomycetes</taxon>
        <taxon>Agaricomycetidae</taxon>
        <taxon>Agaricales</taxon>
        <taxon>Marasmiineae</taxon>
        <taxon>Marasmiaceae</taxon>
        <taxon>Marasmius</taxon>
    </lineage>
</organism>
<comment type="caution">
    <text evidence="3">The sequence shown here is derived from an EMBL/GenBank/DDBJ whole genome shotgun (WGS) entry which is preliminary data.</text>
</comment>
<dbReference type="RefSeq" id="XP_043003496.1">
    <property type="nucleotide sequence ID" value="XM_043158153.1"/>
</dbReference>
<dbReference type="Pfam" id="PF20231">
    <property type="entry name" value="DUF6589"/>
    <property type="match status" value="1"/>
</dbReference>
<dbReference type="Proteomes" id="UP001049176">
    <property type="component" value="Chromosome 9"/>
</dbReference>
<protein>
    <recommendedName>
        <fullName evidence="2">DUF6589 domain-containing protein</fullName>
    </recommendedName>
</protein>
<dbReference type="OrthoDB" id="2496395at2759"/>
<dbReference type="EMBL" id="CM032189">
    <property type="protein sequence ID" value="KAG7087025.1"/>
    <property type="molecule type" value="Genomic_DNA"/>
</dbReference>
<proteinExistence type="predicted"/>
<dbReference type="AlphaFoldDB" id="A0A9P7RPP4"/>
<feature type="compositionally biased region" description="Low complexity" evidence="1">
    <location>
        <begin position="342"/>
        <end position="353"/>
    </location>
</feature>
<dbReference type="GeneID" id="66082079"/>
<evidence type="ECO:0000259" key="2">
    <source>
        <dbReference type="Pfam" id="PF20231"/>
    </source>
</evidence>
<name>A0A9P7RPP4_9AGAR</name>
<feature type="region of interest" description="Disordered" evidence="1">
    <location>
        <begin position="307"/>
        <end position="370"/>
    </location>
</feature>
<feature type="domain" description="DUF6589" evidence="2">
    <location>
        <begin position="446"/>
        <end position="855"/>
    </location>
</feature>
<feature type="compositionally biased region" description="Polar residues" evidence="1">
    <location>
        <begin position="71"/>
        <end position="81"/>
    </location>
</feature>
<feature type="compositionally biased region" description="Polar residues" evidence="1">
    <location>
        <begin position="1"/>
        <end position="11"/>
    </location>
</feature>
<dbReference type="KEGG" id="more:E1B28_013004"/>
<gene>
    <name evidence="3" type="ORF">E1B28_013004</name>
</gene>
<evidence type="ECO:0000256" key="1">
    <source>
        <dbReference type="SAM" id="MobiDB-lite"/>
    </source>
</evidence>
<keyword evidence="4" id="KW-1185">Reference proteome</keyword>
<evidence type="ECO:0000313" key="4">
    <source>
        <dbReference type="Proteomes" id="UP001049176"/>
    </source>
</evidence>